<evidence type="ECO:0008006" key="4">
    <source>
        <dbReference type="Google" id="ProtNLM"/>
    </source>
</evidence>
<keyword evidence="1" id="KW-0812">Transmembrane</keyword>
<protein>
    <recommendedName>
        <fullName evidence="4">Transmembrane protein</fullName>
    </recommendedName>
</protein>
<dbReference type="EMBL" id="CP015249">
    <property type="protein sequence ID" value="ANB16532.1"/>
    <property type="molecule type" value="Genomic_DNA"/>
</dbReference>
<gene>
    <name evidence="2" type="ORF">I596_495</name>
</gene>
<dbReference type="OrthoDB" id="5734946at2"/>
<dbReference type="KEGG" id="dko:I596_495"/>
<name>A0A167GGK5_9GAMM</name>
<dbReference type="Pfam" id="PF16137">
    <property type="entry name" value="DUF4845"/>
    <property type="match status" value="1"/>
</dbReference>
<organism evidence="2 3">
    <name type="scientific">Dokdonella koreensis DS-123</name>
    <dbReference type="NCBI Taxonomy" id="1300342"/>
    <lineage>
        <taxon>Bacteria</taxon>
        <taxon>Pseudomonadati</taxon>
        <taxon>Pseudomonadota</taxon>
        <taxon>Gammaproteobacteria</taxon>
        <taxon>Lysobacterales</taxon>
        <taxon>Rhodanobacteraceae</taxon>
        <taxon>Dokdonella</taxon>
    </lineage>
</organism>
<dbReference type="InterPro" id="IPR032314">
    <property type="entry name" value="DUF4845"/>
</dbReference>
<dbReference type="RefSeq" id="WP_067643587.1">
    <property type="nucleotide sequence ID" value="NZ_CP015249.1"/>
</dbReference>
<dbReference type="STRING" id="1300342.I596_495"/>
<dbReference type="AlphaFoldDB" id="A0A167GGK5"/>
<sequence>MLSHRNPSRPGARPGRQRGITLIGFLVLLAVVGFFAYLAMRLVPAYTEYMGVVKSMELVKNEPNAAQASPEEIRRSLQIKFDTQYVDSKSVPPQAITVLRQGGEATLRVAYEKRIPFAYNVDLVVSFDKSVNLGGGY</sequence>
<keyword evidence="3" id="KW-1185">Reference proteome</keyword>
<keyword evidence="1" id="KW-0472">Membrane</keyword>
<keyword evidence="1" id="KW-1133">Transmembrane helix</keyword>
<evidence type="ECO:0000256" key="1">
    <source>
        <dbReference type="SAM" id="Phobius"/>
    </source>
</evidence>
<evidence type="ECO:0000313" key="2">
    <source>
        <dbReference type="EMBL" id="ANB16532.1"/>
    </source>
</evidence>
<feature type="transmembrane region" description="Helical" evidence="1">
    <location>
        <begin position="20"/>
        <end position="40"/>
    </location>
</feature>
<accession>A0A167GGK5</accession>
<evidence type="ECO:0000313" key="3">
    <source>
        <dbReference type="Proteomes" id="UP000076830"/>
    </source>
</evidence>
<reference evidence="2 3" key="1">
    <citation type="submission" date="2016-04" db="EMBL/GenBank/DDBJ databases">
        <title>Complete genome sequence of Dokdonella koreensis DS-123T.</title>
        <authorList>
            <person name="Kim J.F."/>
            <person name="Lee H."/>
            <person name="Kwak M.-J."/>
        </authorList>
    </citation>
    <scope>NUCLEOTIDE SEQUENCE [LARGE SCALE GENOMIC DNA]</scope>
    <source>
        <strain evidence="2 3">DS-123</strain>
    </source>
</reference>
<proteinExistence type="predicted"/>
<dbReference type="Proteomes" id="UP000076830">
    <property type="component" value="Chromosome"/>
</dbReference>